<dbReference type="Proteomes" id="UP000465712">
    <property type="component" value="Unassembled WGS sequence"/>
</dbReference>
<accession>A0A7X5ATR2</accession>
<organism evidence="9 10">
    <name type="scientific">Photobacterium halotolerans</name>
    <dbReference type="NCBI Taxonomy" id="265726"/>
    <lineage>
        <taxon>Bacteria</taxon>
        <taxon>Pseudomonadati</taxon>
        <taxon>Pseudomonadota</taxon>
        <taxon>Gammaproteobacteria</taxon>
        <taxon>Vibrionales</taxon>
        <taxon>Vibrionaceae</taxon>
        <taxon>Photobacterium</taxon>
    </lineage>
</organism>
<reference evidence="9 10" key="1">
    <citation type="submission" date="2017-05" db="EMBL/GenBank/DDBJ databases">
        <title>High clonality and local adaptation shapes Vibrionaceae linages within an endangered oasis.</title>
        <authorList>
            <person name="Vazquez-Rosas-Landa M."/>
        </authorList>
    </citation>
    <scope>NUCLEOTIDE SEQUENCE [LARGE SCALE GENOMIC DNA]</scope>
    <source>
        <strain evidence="9 10">P46_P4S1P180</strain>
    </source>
</reference>
<dbReference type="Pfam" id="PF02803">
    <property type="entry name" value="Thiolase_C"/>
    <property type="match status" value="1"/>
</dbReference>
<keyword evidence="3 5" id="KW-0012">Acyltransferase</keyword>
<evidence type="ECO:0000259" key="7">
    <source>
        <dbReference type="Pfam" id="PF00108"/>
    </source>
</evidence>
<dbReference type="Pfam" id="PF00108">
    <property type="entry name" value="Thiolase_N"/>
    <property type="match status" value="1"/>
</dbReference>
<comment type="caution">
    <text evidence="9">The sequence shown here is derived from an EMBL/GenBank/DDBJ whole genome shotgun (WGS) entry which is preliminary data.</text>
</comment>
<dbReference type="GO" id="GO:0003988">
    <property type="term" value="F:acetyl-CoA C-acyltransferase activity"/>
    <property type="evidence" value="ECO:0007669"/>
    <property type="project" value="UniProtKB-EC"/>
</dbReference>
<dbReference type="AlphaFoldDB" id="A0A7X5ATR2"/>
<dbReference type="InterPro" id="IPR020610">
    <property type="entry name" value="Thiolase_AS"/>
</dbReference>
<evidence type="ECO:0000256" key="5">
    <source>
        <dbReference type="RuleBase" id="RU003557"/>
    </source>
</evidence>
<dbReference type="InterPro" id="IPR020616">
    <property type="entry name" value="Thiolase_N"/>
</dbReference>
<feature type="active site" description="Proton acceptor" evidence="4">
    <location>
        <position position="410"/>
    </location>
</feature>
<evidence type="ECO:0000256" key="6">
    <source>
        <dbReference type="SAM" id="MobiDB-lite"/>
    </source>
</evidence>
<evidence type="ECO:0000256" key="1">
    <source>
        <dbReference type="ARBA" id="ARBA00010982"/>
    </source>
</evidence>
<dbReference type="PROSITE" id="PS00098">
    <property type="entry name" value="THIOLASE_1"/>
    <property type="match status" value="1"/>
</dbReference>
<dbReference type="InterPro" id="IPR020617">
    <property type="entry name" value="Thiolase_C"/>
</dbReference>
<feature type="active site" description="Proton acceptor" evidence="4">
    <location>
        <position position="375"/>
    </location>
</feature>
<name>A0A7X5ATR2_9GAMM</name>
<evidence type="ECO:0000256" key="4">
    <source>
        <dbReference type="PIRSR" id="PIRSR000429-1"/>
    </source>
</evidence>
<dbReference type="EMBL" id="WXWW01000121">
    <property type="protein sequence ID" value="NAW65150.1"/>
    <property type="molecule type" value="Genomic_DNA"/>
</dbReference>
<proteinExistence type="inferred from homology"/>
<feature type="active site" description="Acyl-thioester intermediate" evidence="4">
    <location>
        <position position="116"/>
    </location>
</feature>
<feature type="region of interest" description="Disordered" evidence="6">
    <location>
        <begin position="1"/>
        <end position="20"/>
    </location>
</feature>
<feature type="domain" description="Thiolase N-terminal" evidence="7">
    <location>
        <begin position="22"/>
        <end position="288"/>
    </location>
</feature>
<dbReference type="PIRSF" id="PIRSF000429">
    <property type="entry name" value="Ac-CoA_Ac_transf"/>
    <property type="match status" value="1"/>
</dbReference>
<evidence type="ECO:0000313" key="10">
    <source>
        <dbReference type="Proteomes" id="UP000465712"/>
    </source>
</evidence>
<dbReference type="InterPro" id="IPR016039">
    <property type="entry name" value="Thiolase-like"/>
</dbReference>
<sequence length="426" mass="45331">METTTKTAAPQRGESQQPEKEVWIVSAKRTPLGSFQGQFSSLSATTLGAYAIKGALESIGIFADELAPDQPDGLNIDEVLMGCVLPAGCGQAPARQAALNAGLPISTGCVTVNKVCGSGMKTVMLAADMIRAGSIHTAVAGGMESMTNAPYLLRQARGGFRLGHQTTEDHIFLDGLQDAYEGELMGVYAQQIADAMQFSREDMDDWAAMSVERARLAIEHGWFDQETCPVVVADRRGEHLVKTDEHPNEVYPAKIPQLKPVFAKDGTVTAANSSSIADGAAALLMMDSETARHHGLSPIAIIRGQTTHARLPSEFTLAPVDAIRQLLDRLNWSVEEVDLWEINEAFAVVTQIAVRELHLNADKVNIHGGACALGHPIGASGARIIVSLIHALRRQQQEDGAVCKGIASLCIGGGEATAIAIELPAQ</sequence>
<evidence type="ECO:0000313" key="9">
    <source>
        <dbReference type="EMBL" id="NAW65150.1"/>
    </source>
</evidence>
<comment type="similarity">
    <text evidence="1 5">Belongs to the thiolase-like superfamily. Thiolase family.</text>
</comment>
<feature type="domain" description="Thiolase C-terminal" evidence="8">
    <location>
        <begin position="297"/>
        <end position="422"/>
    </location>
</feature>
<dbReference type="PANTHER" id="PTHR18919">
    <property type="entry name" value="ACETYL-COA C-ACYLTRANSFERASE"/>
    <property type="match status" value="1"/>
</dbReference>
<evidence type="ECO:0000259" key="8">
    <source>
        <dbReference type="Pfam" id="PF02803"/>
    </source>
</evidence>
<dbReference type="InterPro" id="IPR002155">
    <property type="entry name" value="Thiolase"/>
</dbReference>
<keyword evidence="2 5" id="KW-0808">Transferase</keyword>
<dbReference type="SUPFAM" id="SSF53901">
    <property type="entry name" value="Thiolase-like"/>
    <property type="match status" value="2"/>
</dbReference>
<dbReference type="PROSITE" id="PS00099">
    <property type="entry name" value="THIOLASE_3"/>
    <property type="match status" value="1"/>
</dbReference>
<protein>
    <submittedName>
        <fullName evidence="9">Acetyl-CoA C-acyltransferase</fullName>
        <ecNumber evidence="9">2.3.1.16</ecNumber>
    </submittedName>
</protein>
<dbReference type="NCBIfam" id="TIGR01930">
    <property type="entry name" value="AcCoA-C-Actrans"/>
    <property type="match status" value="1"/>
</dbReference>
<dbReference type="RefSeq" id="WP_161444064.1">
    <property type="nucleotide sequence ID" value="NZ_WXWW01000121.1"/>
</dbReference>
<dbReference type="EC" id="2.3.1.16" evidence="9"/>
<evidence type="ECO:0000256" key="3">
    <source>
        <dbReference type="ARBA" id="ARBA00023315"/>
    </source>
</evidence>
<dbReference type="Gene3D" id="3.40.47.10">
    <property type="match status" value="2"/>
</dbReference>
<feature type="compositionally biased region" description="Polar residues" evidence="6">
    <location>
        <begin position="1"/>
        <end position="16"/>
    </location>
</feature>
<gene>
    <name evidence="9" type="ORF">CAG72_07960</name>
</gene>
<evidence type="ECO:0000256" key="2">
    <source>
        <dbReference type="ARBA" id="ARBA00022679"/>
    </source>
</evidence>
<dbReference type="InterPro" id="IPR020615">
    <property type="entry name" value="Thiolase_acyl_enz_int_AS"/>
</dbReference>
<dbReference type="CDD" id="cd00751">
    <property type="entry name" value="thiolase"/>
    <property type="match status" value="1"/>
</dbReference>
<dbReference type="PANTHER" id="PTHR18919:SF164">
    <property type="entry name" value="ACETYL-COA ACETYLTRANSFERASE"/>
    <property type="match status" value="1"/>
</dbReference>